<name>F2IF08_FLUTR</name>
<sequence precursor="true">MKSLALLLAFFTLFSTAIPCCAFDNCKDEPQSENSTNDEEGSCSPFFVCSSCAGFVTLESHSLITIENVVVHDVSTTNYPDYSLSFYSQICLGIWQPPKVG</sequence>
<proteinExistence type="predicted"/>
<keyword evidence="3" id="KW-1185">Reference proteome</keyword>
<dbReference type="RefSeq" id="WP_013685247.1">
    <property type="nucleotide sequence ID" value="NC_015321.1"/>
</dbReference>
<accession>F2IF08</accession>
<keyword evidence="1" id="KW-0732">Signal</keyword>
<feature type="signal peptide" evidence="1">
    <location>
        <begin position="1"/>
        <end position="22"/>
    </location>
</feature>
<dbReference type="KEGG" id="fte:Fluta_0467"/>
<dbReference type="Proteomes" id="UP000007463">
    <property type="component" value="Chromosome"/>
</dbReference>
<dbReference type="AlphaFoldDB" id="F2IF08"/>
<dbReference type="OrthoDB" id="671991at2"/>
<reference evidence="3" key="2">
    <citation type="submission" date="2011-02" db="EMBL/GenBank/DDBJ databases">
        <title>The complete genome of Fluviicola taffensis DSM 16823.</title>
        <authorList>
            <consortium name="US DOE Joint Genome Institute (JGI-PGF)"/>
            <person name="Lucas S."/>
            <person name="Copeland A."/>
            <person name="Lapidus A."/>
            <person name="Bruce D."/>
            <person name="Goodwin L."/>
            <person name="Pitluck S."/>
            <person name="Kyrpides N."/>
            <person name="Mavromatis K."/>
            <person name="Ivanova N."/>
            <person name="Mikhailova N."/>
            <person name="Pagani I."/>
            <person name="Chertkov O."/>
            <person name="Detter J.C."/>
            <person name="Han C."/>
            <person name="Tapia R."/>
            <person name="Land M."/>
            <person name="Hauser L."/>
            <person name="Markowitz V."/>
            <person name="Cheng J.-F."/>
            <person name="Hugenholtz P."/>
            <person name="Woyke T."/>
            <person name="Wu D."/>
            <person name="Tindall B."/>
            <person name="Pomrenke H.G."/>
            <person name="Brambilla E."/>
            <person name="Klenk H.-P."/>
            <person name="Eisen J.A."/>
        </authorList>
    </citation>
    <scope>NUCLEOTIDE SEQUENCE [LARGE SCALE GENOMIC DNA]</scope>
    <source>
        <strain evidence="3">DSM 16823 / RW262 / RW262</strain>
    </source>
</reference>
<dbReference type="STRING" id="755732.Fluta_0467"/>
<evidence type="ECO:0008006" key="4">
    <source>
        <dbReference type="Google" id="ProtNLM"/>
    </source>
</evidence>
<organism evidence="2 3">
    <name type="scientific">Fluviicola taffensis (strain DSM 16823 / NCIMB 13979 / RW262)</name>
    <dbReference type="NCBI Taxonomy" id="755732"/>
    <lineage>
        <taxon>Bacteria</taxon>
        <taxon>Pseudomonadati</taxon>
        <taxon>Bacteroidota</taxon>
        <taxon>Flavobacteriia</taxon>
        <taxon>Flavobacteriales</taxon>
        <taxon>Crocinitomicaceae</taxon>
        <taxon>Fluviicola</taxon>
    </lineage>
</organism>
<dbReference type="HOGENOM" id="CLU_151876_1_0_10"/>
<protein>
    <recommendedName>
        <fullName evidence="4">Secreted protein</fullName>
    </recommendedName>
</protein>
<reference evidence="2 3" key="1">
    <citation type="journal article" date="2011" name="Stand. Genomic Sci.">
        <title>Complete genome sequence of the gliding freshwater bacterium Fluviicola taffensis type strain (RW262).</title>
        <authorList>
            <person name="Woyke T."/>
            <person name="Chertkov O."/>
            <person name="Lapidus A."/>
            <person name="Nolan M."/>
            <person name="Lucas S."/>
            <person name="Del Rio T.G."/>
            <person name="Tice H."/>
            <person name="Cheng J.F."/>
            <person name="Tapia R."/>
            <person name="Han C."/>
            <person name="Goodwin L."/>
            <person name="Pitluck S."/>
            <person name="Liolios K."/>
            <person name="Pagani I."/>
            <person name="Ivanova N."/>
            <person name="Huntemann M."/>
            <person name="Mavromatis K."/>
            <person name="Mikhailova N."/>
            <person name="Pati A."/>
            <person name="Chen A."/>
            <person name="Palaniappan K."/>
            <person name="Land M."/>
            <person name="Hauser L."/>
            <person name="Brambilla E.M."/>
            <person name="Rohde M."/>
            <person name="Mwirichia R."/>
            <person name="Sikorski J."/>
            <person name="Tindall B.J."/>
            <person name="Goker M."/>
            <person name="Bristow J."/>
            <person name="Eisen J.A."/>
            <person name="Markowitz V."/>
            <person name="Hugenholtz P."/>
            <person name="Klenk H.P."/>
            <person name="Kyrpides N.C."/>
        </authorList>
    </citation>
    <scope>NUCLEOTIDE SEQUENCE [LARGE SCALE GENOMIC DNA]</scope>
    <source>
        <strain evidence="3">DSM 16823 / RW262 / RW262</strain>
    </source>
</reference>
<dbReference type="EMBL" id="CP002542">
    <property type="protein sequence ID" value="AEA42473.1"/>
    <property type="molecule type" value="Genomic_DNA"/>
</dbReference>
<evidence type="ECO:0000313" key="2">
    <source>
        <dbReference type="EMBL" id="AEA42473.1"/>
    </source>
</evidence>
<gene>
    <name evidence="2" type="ordered locus">Fluta_0467</name>
</gene>
<dbReference type="eggNOG" id="ENOG5033FBP">
    <property type="taxonomic scope" value="Bacteria"/>
</dbReference>
<feature type="chain" id="PRO_5003283654" description="Secreted protein" evidence="1">
    <location>
        <begin position="23"/>
        <end position="101"/>
    </location>
</feature>
<evidence type="ECO:0000256" key="1">
    <source>
        <dbReference type="SAM" id="SignalP"/>
    </source>
</evidence>
<evidence type="ECO:0000313" key="3">
    <source>
        <dbReference type="Proteomes" id="UP000007463"/>
    </source>
</evidence>